<dbReference type="SMART" id="SM00220">
    <property type="entry name" value="S_TKc"/>
    <property type="match status" value="1"/>
</dbReference>
<dbReference type="PROSITE" id="PS00108">
    <property type="entry name" value="PROTEIN_KINASE_ST"/>
    <property type="match status" value="1"/>
</dbReference>
<dbReference type="GO" id="GO:0004674">
    <property type="term" value="F:protein serine/threonine kinase activity"/>
    <property type="evidence" value="ECO:0007669"/>
    <property type="project" value="UniProtKB-KW"/>
</dbReference>
<dbReference type="InterPro" id="IPR008271">
    <property type="entry name" value="Ser/Thr_kinase_AS"/>
</dbReference>
<dbReference type="PROSITE" id="PS00107">
    <property type="entry name" value="PROTEIN_KINASE_ATP"/>
    <property type="match status" value="1"/>
</dbReference>
<keyword evidence="11" id="KW-1185">Reference proteome</keyword>
<evidence type="ECO:0000256" key="2">
    <source>
        <dbReference type="ARBA" id="ARBA00022527"/>
    </source>
</evidence>
<evidence type="ECO:0000256" key="4">
    <source>
        <dbReference type="ARBA" id="ARBA00022741"/>
    </source>
</evidence>
<keyword evidence="6 7" id="KW-0067">ATP-binding</keyword>
<dbReference type="EMBL" id="JAUIZM010000006">
    <property type="protein sequence ID" value="KAK1378068.1"/>
    <property type="molecule type" value="Genomic_DNA"/>
</dbReference>
<reference evidence="10" key="2">
    <citation type="submission" date="2023-05" db="EMBL/GenBank/DDBJ databases">
        <authorList>
            <person name="Schelkunov M.I."/>
        </authorList>
    </citation>
    <scope>NUCLEOTIDE SEQUENCE</scope>
    <source>
        <strain evidence="10">Hsosn_3</strain>
        <tissue evidence="10">Leaf</tissue>
    </source>
</reference>
<proteinExistence type="inferred from homology"/>
<name>A0AAD8I3J2_9APIA</name>
<reference evidence="10" key="1">
    <citation type="submission" date="2023-02" db="EMBL/GenBank/DDBJ databases">
        <title>Genome of toxic invasive species Heracleum sosnowskyi carries increased number of genes despite the absence of recent whole-genome duplications.</title>
        <authorList>
            <person name="Schelkunov M."/>
            <person name="Shtratnikova V."/>
            <person name="Makarenko M."/>
            <person name="Klepikova A."/>
            <person name="Omelchenko D."/>
            <person name="Novikova G."/>
            <person name="Obukhova E."/>
            <person name="Bogdanov V."/>
            <person name="Penin A."/>
            <person name="Logacheva M."/>
        </authorList>
    </citation>
    <scope>NUCLEOTIDE SEQUENCE</scope>
    <source>
        <strain evidence="10">Hsosn_3</strain>
        <tissue evidence="10">Leaf</tissue>
    </source>
</reference>
<dbReference type="PANTHER" id="PTHR24055">
    <property type="entry name" value="MITOGEN-ACTIVATED PROTEIN KINASE"/>
    <property type="match status" value="1"/>
</dbReference>
<feature type="domain" description="Protein kinase" evidence="9">
    <location>
        <begin position="4"/>
        <end position="285"/>
    </location>
</feature>
<evidence type="ECO:0000313" key="10">
    <source>
        <dbReference type="EMBL" id="KAK1378068.1"/>
    </source>
</evidence>
<dbReference type="CDD" id="cd07830">
    <property type="entry name" value="STKc_MAK_like"/>
    <property type="match status" value="1"/>
</dbReference>
<evidence type="ECO:0000256" key="5">
    <source>
        <dbReference type="ARBA" id="ARBA00022777"/>
    </source>
</evidence>
<keyword evidence="4 7" id="KW-0547">Nucleotide-binding</keyword>
<dbReference type="AlphaFoldDB" id="A0AAD8I3J2"/>
<dbReference type="Proteomes" id="UP001237642">
    <property type="component" value="Unassembled WGS sequence"/>
</dbReference>
<organism evidence="10 11">
    <name type="scientific">Heracleum sosnowskyi</name>
    <dbReference type="NCBI Taxonomy" id="360622"/>
    <lineage>
        <taxon>Eukaryota</taxon>
        <taxon>Viridiplantae</taxon>
        <taxon>Streptophyta</taxon>
        <taxon>Embryophyta</taxon>
        <taxon>Tracheophyta</taxon>
        <taxon>Spermatophyta</taxon>
        <taxon>Magnoliopsida</taxon>
        <taxon>eudicotyledons</taxon>
        <taxon>Gunneridae</taxon>
        <taxon>Pentapetalae</taxon>
        <taxon>asterids</taxon>
        <taxon>campanulids</taxon>
        <taxon>Apiales</taxon>
        <taxon>Apiaceae</taxon>
        <taxon>Apioideae</taxon>
        <taxon>apioid superclade</taxon>
        <taxon>Tordylieae</taxon>
        <taxon>Tordyliinae</taxon>
        <taxon>Heracleum</taxon>
    </lineage>
</organism>
<dbReference type="InterPro" id="IPR000719">
    <property type="entry name" value="Prot_kinase_dom"/>
</dbReference>
<evidence type="ECO:0000256" key="1">
    <source>
        <dbReference type="ARBA" id="ARBA00008832"/>
    </source>
</evidence>
<evidence type="ECO:0000256" key="7">
    <source>
        <dbReference type="PROSITE-ProRule" id="PRU10141"/>
    </source>
</evidence>
<dbReference type="InterPro" id="IPR017441">
    <property type="entry name" value="Protein_kinase_ATP_BS"/>
</dbReference>
<dbReference type="GO" id="GO:0005524">
    <property type="term" value="F:ATP binding"/>
    <property type="evidence" value="ECO:0007669"/>
    <property type="project" value="UniProtKB-UniRule"/>
</dbReference>
<dbReference type="InterPro" id="IPR050117">
    <property type="entry name" value="MAPK"/>
</dbReference>
<feature type="binding site" evidence="7">
    <location>
        <position position="33"/>
    </location>
    <ligand>
        <name>ATP</name>
        <dbReference type="ChEBI" id="CHEBI:30616"/>
    </ligand>
</feature>
<dbReference type="SUPFAM" id="SSF56112">
    <property type="entry name" value="Protein kinase-like (PK-like)"/>
    <property type="match status" value="1"/>
</dbReference>
<dbReference type="Pfam" id="PF00069">
    <property type="entry name" value="Pkinase"/>
    <property type="match status" value="1"/>
</dbReference>
<evidence type="ECO:0000256" key="8">
    <source>
        <dbReference type="RuleBase" id="RU000304"/>
    </source>
</evidence>
<evidence type="ECO:0000259" key="9">
    <source>
        <dbReference type="PROSITE" id="PS50011"/>
    </source>
</evidence>
<dbReference type="FunFam" id="1.10.510.10:FF:000624">
    <property type="entry name" value="Mitogen-activated protein kinase"/>
    <property type="match status" value="1"/>
</dbReference>
<sequence>MDKYDMIKEIGRGAFGCVFQARDNESGEVVAIKRLNRKLESWEECLNLKEVKSLEKMNHSNIVKIKEIIQENNFLYFVFEYMECNLRQLMRIRTKTKPFSEAEIRNWCFQVFNGLAHMHARGYFHRDLKPDNLLVSGNIIKIADFGLAREINTSPPYSEYVGTRWYRAPEILLADPIYGPAVDMWAMGAVMAELFTQDPLFAGVNQQHQMYRICSVMGTPTEVDWAYGIELASDINYQFPQHSGVSLSMLMPSASDDAVSLIRSLCSWDPCKRPTALEALQHPFFQSWCYVPPSLRFKNAGVGMNSSARSKRSLKKEYLSRFSGTLTNSGSIACAR</sequence>
<dbReference type="Gene3D" id="3.30.200.20">
    <property type="entry name" value="Phosphorylase Kinase, domain 1"/>
    <property type="match status" value="1"/>
</dbReference>
<gene>
    <name evidence="10" type="ORF">POM88_024812</name>
</gene>
<dbReference type="PROSITE" id="PS50011">
    <property type="entry name" value="PROTEIN_KINASE_DOM"/>
    <property type="match status" value="1"/>
</dbReference>
<keyword evidence="2 8" id="KW-0723">Serine/threonine-protein kinase</keyword>
<dbReference type="Gene3D" id="1.10.510.10">
    <property type="entry name" value="Transferase(Phosphotransferase) domain 1"/>
    <property type="match status" value="1"/>
</dbReference>
<accession>A0AAD8I3J2</accession>
<evidence type="ECO:0000313" key="11">
    <source>
        <dbReference type="Proteomes" id="UP001237642"/>
    </source>
</evidence>
<keyword evidence="5 10" id="KW-0418">Kinase</keyword>
<protein>
    <submittedName>
        <fullName evidence="10">MAPK related serine/threonine protein kinase</fullName>
    </submittedName>
</protein>
<comment type="similarity">
    <text evidence="1">Belongs to the protein kinase superfamily. CMGC Ser/Thr protein kinase family. MAP kinase subfamily.</text>
</comment>
<keyword evidence="3" id="KW-0808">Transferase</keyword>
<evidence type="ECO:0000256" key="6">
    <source>
        <dbReference type="ARBA" id="ARBA00022840"/>
    </source>
</evidence>
<comment type="caution">
    <text evidence="10">The sequence shown here is derived from an EMBL/GenBank/DDBJ whole genome shotgun (WGS) entry which is preliminary data.</text>
</comment>
<dbReference type="InterPro" id="IPR011009">
    <property type="entry name" value="Kinase-like_dom_sf"/>
</dbReference>
<evidence type="ECO:0000256" key="3">
    <source>
        <dbReference type="ARBA" id="ARBA00022679"/>
    </source>
</evidence>
<dbReference type="FunFam" id="3.30.200.20:FF:000545">
    <property type="entry name" value="CMGC family protein kinase"/>
    <property type="match status" value="1"/>
</dbReference>